<gene>
    <name evidence="1" type="ORF">Pint_27501</name>
</gene>
<evidence type="ECO:0000313" key="2">
    <source>
        <dbReference type="Proteomes" id="UP001163603"/>
    </source>
</evidence>
<name>A0ACC0YRK6_9ROSI</name>
<accession>A0ACC0YRK6</accession>
<organism evidence="1 2">
    <name type="scientific">Pistacia integerrima</name>
    <dbReference type="NCBI Taxonomy" id="434235"/>
    <lineage>
        <taxon>Eukaryota</taxon>
        <taxon>Viridiplantae</taxon>
        <taxon>Streptophyta</taxon>
        <taxon>Embryophyta</taxon>
        <taxon>Tracheophyta</taxon>
        <taxon>Spermatophyta</taxon>
        <taxon>Magnoliopsida</taxon>
        <taxon>eudicotyledons</taxon>
        <taxon>Gunneridae</taxon>
        <taxon>Pentapetalae</taxon>
        <taxon>rosids</taxon>
        <taxon>malvids</taxon>
        <taxon>Sapindales</taxon>
        <taxon>Anacardiaceae</taxon>
        <taxon>Pistacia</taxon>
    </lineage>
</organism>
<reference evidence="2" key="1">
    <citation type="journal article" date="2023" name="G3 (Bethesda)">
        <title>Genome assembly and association tests identify interacting loci associated with vigor, precocity, and sex in interspecific pistachio rootstocks.</title>
        <authorList>
            <person name="Palmer W."/>
            <person name="Jacygrad E."/>
            <person name="Sagayaradj S."/>
            <person name="Cavanaugh K."/>
            <person name="Han R."/>
            <person name="Bertier L."/>
            <person name="Beede B."/>
            <person name="Kafkas S."/>
            <person name="Golino D."/>
            <person name="Preece J."/>
            <person name="Michelmore R."/>
        </authorList>
    </citation>
    <scope>NUCLEOTIDE SEQUENCE [LARGE SCALE GENOMIC DNA]</scope>
</reference>
<proteinExistence type="predicted"/>
<dbReference type="EMBL" id="CM047740">
    <property type="protein sequence ID" value="KAJ0041092.1"/>
    <property type="molecule type" value="Genomic_DNA"/>
</dbReference>
<sequence length="117" mass="12946">MTSKWRVDQSSTPRRLNLGPAKSSGVRERLASPIVEGGEHTIREMPQALASQKRTRKDVTPRHVAHALPSAIQGANILGMFCQESFAVLSNADTIYIKLERVKKSLSTQIYEMLQAG</sequence>
<protein>
    <submittedName>
        <fullName evidence="1">Uncharacterized protein</fullName>
    </submittedName>
</protein>
<dbReference type="Proteomes" id="UP001163603">
    <property type="component" value="Chromosome 5"/>
</dbReference>
<evidence type="ECO:0000313" key="1">
    <source>
        <dbReference type="EMBL" id="KAJ0041092.1"/>
    </source>
</evidence>
<comment type="caution">
    <text evidence="1">The sequence shown here is derived from an EMBL/GenBank/DDBJ whole genome shotgun (WGS) entry which is preliminary data.</text>
</comment>
<keyword evidence="2" id="KW-1185">Reference proteome</keyword>